<dbReference type="PANTHER" id="PTHR13361">
    <property type="entry name" value="WW DOMAIN-BINDING PROTEIN 11"/>
    <property type="match status" value="1"/>
</dbReference>
<feature type="region of interest" description="Disordered" evidence="1">
    <location>
        <begin position="581"/>
        <end position="620"/>
    </location>
</feature>
<keyword evidence="3" id="KW-1185">Reference proteome</keyword>
<dbReference type="EMBL" id="JANVFU010000003">
    <property type="protein sequence ID" value="KAJ3747978.1"/>
    <property type="molecule type" value="Genomic_DNA"/>
</dbReference>
<accession>A0A9W8P6X0</accession>
<sequence length="1189" mass="133462">MDNEYNNEGVQRLHVASNFQKPPNRIQMVWKMDTSAGARNPKSHKQLVASRLSAPRTVRRSAKIFHGKARRRLYPFLPSPILNILLRLFTFPHHRRHLNSIRVQAELPEAQLQRWAFVNFIRAKLPLGPEKRLVAVFRSIVQFGFHFRLYRLATVPEDNQFHDRVVGTMGCLVNMPQRTTRSQSAAQNAAMQRQTRSGQPLESYLTLSQVERDNRRGRKAKPTVAASKPAKLKARGRTVGKTSRKGKGKKTSKEESDVAQSSSDEDNDKRVSPPPRRILHRSNATPVLSDADDAYESDTASRPPTRKAPMEVPKVIVHKTPAAVPFPDHPAKPHNEPSTLLSPRNQLTEKADPAGSPSIDAPPQEKREAVALHREIDMEFFSSAAHVDFEQAGTILESMNYSLFSLASVGLKDLAYVPSDQHQTAARSYAWKNVRSIYNKLRLVAHSEWTELIIAGDVNITFADSAFDSDNSGEDPWEELAALPATPHFSPHSLPVPFQETQPGMQEEEGDADTSQGCPSKLEGEQAEETFSPSATALGGALVDYSSEAGTILQEEDEEEEDVSLTKGGRLHFTAEFEEDEEVEEAEACSDNAGGMSGDERECNTDQDDEDTSGSAPGRLSKQFKVRLNEIQERYRESVLEAAREEGKDLQVCWQYLEEGTRQPRSINRWNAFKAWWASNGDVQRAPDESLSTWNKFLKSKYLEVLKSRLSDDDLNDPEARSRAMKPEVDWYRDYVDSYFVAAKDTGHVRTSVKRIMRPLVNLSMELSTLVAKFSRNIVNGRLEEKKDWEKRLLRLIFEYDLKVCLGEDLPSSTKLNFNNFLAKAWMFKVRVVDWSSSKFPKHNIQTVGDLSTNDVRGLVIPRKFELEREYNNLTKRTDDEDLAPTHKGVPFKLERWSDDEHALAEEDMGDIALVVGINNQTLVSVSDVQSWQAAVGGSSATKKGRGTNSGQRMLSLYASDSEDETAAYNEQLKKALARRPPPPPQAHHPPAPSLHAQVEVLSRHPPLPPPHSHPSILARHVPPPSLHIQCSPPSHPRPPPLPQPRPRPLPRPLSQPPKDSGLKRKRDEGTADDEGLATRKKHDARVFGPQLNLCTECQSDPEAGSIQEWADLEAGSIQEWADPEAGSIQEWADLEAGSIQEWADLEAGSIQEWADPEAGSIQMPCTYTHLWYYYGHMTGQCYALWAHD</sequence>
<feature type="compositionally biased region" description="Pro residues" evidence="1">
    <location>
        <begin position="1034"/>
        <end position="1056"/>
    </location>
</feature>
<dbReference type="Proteomes" id="UP001142393">
    <property type="component" value="Unassembled WGS sequence"/>
</dbReference>
<name>A0A9W8P6X0_9AGAR</name>
<reference evidence="2 3" key="1">
    <citation type="journal article" date="2023" name="Proc. Natl. Acad. Sci. U.S.A.">
        <title>A global phylogenomic analysis of the shiitake genus Lentinula.</title>
        <authorList>
            <person name="Sierra-Patev S."/>
            <person name="Min B."/>
            <person name="Naranjo-Ortiz M."/>
            <person name="Looney B."/>
            <person name="Konkel Z."/>
            <person name="Slot J.C."/>
            <person name="Sakamoto Y."/>
            <person name="Steenwyk J.L."/>
            <person name="Rokas A."/>
            <person name="Carro J."/>
            <person name="Camarero S."/>
            <person name="Ferreira P."/>
            <person name="Molpeceres G."/>
            <person name="Ruiz-Duenas F.J."/>
            <person name="Serrano A."/>
            <person name="Henrissat B."/>
            <person name="Drula E."/>
            <person name="Hughes K.W."/>
            <person name="Mata J.L."/>
            <person name="Ishikawa N.K."/>
            <person name="Vargas-Isla R."/>
            <person name="Ushijima S."/>
            <person name="Smith C.A."/>
            <person name="Donoghue J."/>
            <person name="Ahrendt S."/>
            <person name="Andreopoulos W."/>
            <person name="He G."/>
            <person name="LaButti K."/>
            <person name="Lipzen A."/>
            <person name="Ng V."/>
            <person name="Riley R."/>
            <person name="Sandor L."/>
            <person name="Barry K."/>
            <person name="Martinez A.T."/>
            <person name="Xiao Y."/>
            <person name="Gibbons J.G."/>
            <person name="Terashima K."/>
            <person name="Grigoriev I.V."/>
            <person name="Hibbett D."/>
        </authorList>
    </citation>
    <scope>NUCLEOTIDE SEQUENCE [LARGE SCALE GENOMIC DNA]</scope>
    <source>
        <strain evidence="2 3">TFB7810</strain>
    </source>
</reference>
<gene>
    <name evidence="2" type="ORF">DFH05DRAFT_1458213</name>
</gene>
<proteinExistence type="predicted"/>
<evidence type="ECO:0000313" key="2">
    <source>
        <dbReference type="EMBL" id="KAJ3747978.1"/>
    </source>
</evidence>
<dbReference type="PANTHER" id="PTHR13361:SF1">
    <property type="entry name" value="WW DOMAIN-BINDING PROTEIN 11"/>
    <property type="match status" value="1"/>
</dbReference>
<feature type="region of interest" description="Disordered" evidence="1">
    <location>
        <begin position="1003"/>
        <end position="1081"/>
    </location>
</feature>
<feature type="region of interest" description="Disordered" evidence="1">
    <location>
        <begin position="486"/>
        <end position="531"/>
    </location>
</feature>
<feature type="compositionally biased region" description="Basic residues" evidence="1">
    <location>
        <begin position="230"/>
        <end position="250"/>
    </location>
</feature>
<evidence type="ECO:0000313" key="3">
    <source>
        <dbReference type="Proteomes" id="UP001142393"/>
    </source>
</evidence>
<dbReference type="GO" id="GO:0005681">
    <property type="term" value="C:spliceosomal complex"/>
    <property type="evidence" value="ECO:0007669"/>
    <property type="project" value="TreeGrafter"/>
</dbReference>
<feature type="compositionally biased region" description="Polar residues" evidence="1">
    <location>
        <begin position="179"/>
        <end position="209"/>
    </location>
</feature>
<dbReference type="AlphaFoldDB" id="A0A9W8P6X0"/>
<feature type="region of interest" description="Disordered" evidence="1">
    <location>
        <begin position="179"/>
        <end position="364"/>
    </location>
</feature>
<protein>
    <submittedName>
        <fullName evidence="2">Uncharacterized protein</fullName>
    </submittedName>
</protein>
<comment type="caution">
    <text evidence="2">The sequence shown here is derived from an EMBL/GenBank/DDBJ whole genome shotgun (WGS) entry which is preliminary data.</text>
</comment>
<feature type="compositionally biased region" description="Basic and acidic residues" evidence="1">
    <location>
        <begin position="1061"/>
        <end position="1070"/>
    </location>
</feature>
<evidence type="ECO:0000256" key="1">
    <source>
        <dbReference type="SAM" id="MobiDB-lite"/>
    </source>
</evidence>
<organism evidence="2 3">
    <name type="scientific">Lentinula detonsa</name>
    <dbReference type="NCBI Taxonomy" id="2804962"/>
    <lineage>
        <taxon>Eukaryota</taxon>
        <taxon>Fungi</taxon>
        <taxon>Dikarya</taxon>
        <taxon>Basidiomycota</taxon>
        <taxon>Agaricomycotina</taxon>
        <taxon>Agaricomycetes</taxon>
        <taxon>Agaricomycetidae</taxon>
        <taxon>Agaricales</taxon>
        <taxon>Marasmiineae</taxon>
        <taxon>Omphalotaceae</taxon>
        <taxon>Lentinula</taxon>
    </lineage>
</organism>
<feature type="compositionally biased region" description="Polar residues" evidence="1">
    <location>
        <begin position="336"/>
        <end position="346"/>
    </location>
</feature>